<dbReference type="Proteomes" id="UP000193922">
    <property type="component" value="Unassembled WGS sequence"/>
</dbReference>
<gene>
    <name evidence="1" type="ORF">DL89DRAFT_27719</name>
</gene>
<dbReference type="STRING" id="61395.A0A1Y1W3Z1"/>
<dbReference type="PANTHER" id="PTHR47839:SF1">
    <property type="entry name" value="DOMAIN PROTEIN, PUTATIVE (AFU_ORTHOLOGUE AFUA_6G04830)-RELATED"/>
    <property type="match status" value="1"/>
</dbReference>
<protein>
    <submittedName>
        <fullName evidence="1">Uncharacterized protein</fullName>
    </submittedName>
</protein>
<dbReference type="Pfam" id="PF12449">
    <property type="entry name" value="DUF3684"/>
    <property type="match status" value="1"/>
</dbReference>
<organism evidence="1 2">
    <name type="scientific">Linderina pennispora</name>
    <dbReference type="NCBI Taxonomy" id="61395"/>
    <lineage>
        <taxon>Eukaryota</taxon>
        <taxon>Fungi</taxon>
        <taxon>Fungi incertae sedis</taxon>
        <taxon>Zoopagomycota</taxon>
        <taxon>Kickxellomycotina</taxon>
        <taxon>Kickxellomycetes</taxon>
        <taxon>Kickxellales</taxon>
        <taxon>Kickxellaceae</taxon>
        <taxon>Linderina</taxon>
    </lineage>
</organism>
<keyword evidence="2" id="KW-1185">Reference proteome</keyword>
<accession>A0A1Y1W3Z1</accession>
<dbReference type="GeneID" id="63806073"/>
<reference evidence="1 2" key="1">
    <citation type="submission" date="2016-07" db="EMBL/GenBank/DDBJ databases">
        <title>Pervasive Adenine N6-methylation of Active Genes in Fungi.</title>
        <authorList>
            <consortium name="DOE Joint Genome Institute"/>
            <person name="Mondo S.J."/>
            <person name="Dannebaum R.O."/>
            <person name="Kuo R.C."/>
            <person name="Labutti K."/>
            <person name="Haridas S."/>
            <person name="Kuo A."/>
            <person name="Salamov A."/>
            <person name="Ahrendt S.R."/>
            <person name="Lipzen A."/>
            <person name="Sullivan W."/>
            <person name="Andreopoulos W.B."/>
            <person name="Clum A."/>
            <person name="Lindquist E."/>
            <person name="Daum C."/>
            <person name="Ramamoorthy G.K."/>
            <person name="Gryganskyi A."/>
            <person name="Culley D."/>
            <person name="Magnuson J.K."/>
            <person name="James T.Y."/>
            <person name="O'Malley M.A."/>
            <person name="Stajich J.E."/>
            <person name="Spatafora J.W."/>
            <person name="Visel A."/>
            <person name="Grigoriev I.V."/>
        </authorList>
    </citation>
    <scope>NUCLEOTIDE SEQUENCE [LARGE SCALE GENOMIC DNA]</scope>
    <source>
        <strain evidence="1 2">ATCC 12442</strain>
    </source>
</reference>
<evidence type="ECO:0000313" key="2">
    <source>
        <dbReference type="Proteomes" id="UP000193922"/>
    </source>
</evidence>
<dbReference type="EMBL" id="MCFD01000010">
    <property type="protein sequence ID" value="ORX68177.1"/>
    <property type="molecule type" value="Genomic_DNA"/>
</dbReference>
<dbReference type="InterPro" id="IPR022155">
    <property type="entry name" value="DUF3684"/>
</dbReference>
<dbReference type="RefSeq" id="XP_040741991.1">
    <property type="nucleotide sequence ID" value="XM_040889425.1"/>
</dbReference>
<dbReference type="AlphaFoldDB" id="A0A1Y1W3Z1"/>
<name>A0A1Y1W3Z1_9FUNG</name>
<proteinExistence type="predicted"/>
<evidence type="ECO:0000313" key="1">
    <source>
        <dbReference type="EMBL" id="ORX68177.1"/>
    </source>
</evidence>
<dbReference type="OrthoDB" id="10031156at2759"/>
<sequence>MSCDYVRRKPKPRNVVVDAVNDAIGKTIETASAVVGSGLGSLLSGWASSFRRKAAKAEPVESPKPASTPRPEVAEEIELEERSEFLFLKIAEASTSSHVSAAMNKQIERATKKFAPKSTDIRVIWNSLAEHEALESSSDGQTSSVFSQLISFPSQGRVFIGFPTHQTTGCCAHLAAALIPTVERESIDFVDPALATWNKGDSGGLCHPLPRPIRLRSGSIGAEPAHSGKPGLPQPGSALECPCPAVLHSRTAPRPARMSVGCSARSSLPAASSRCS</sequence>
<comment type="caution">
    <text evidence="1">The sequence shown here is derived from an EMBL/GenBank/DDBJ whole genome shotgun (WGS) entry which is preliminary data.</text>
</comment>
<dbReference type="PANTHER" id="PTHR47839">
    <property type="entry name" value="DOMAIN PROTEIN, PUTATIVE (AFU_ORTHOLOGUE AFUA_6G04830)-RELATED"/>
    <property type="match status" value="1"/>
</dbReference>